<evidence type="ECO:0000313" key="2">
    <source>
        <dbReference type="Proteomes" id="UP000825935"/>
    </source>
</evidence>
<name>A0A8T2UIK6_CERRI</name>
<evidence type="ECO:0000313" key="1">
    <source>
        <dbReference type="EMBL" id="KAH7435991.1"/>
    </source>
</evidence>
<proteinExistence type="predicted"/>
<dbReference type="EMBL" id="CM035411">
    <property type="protein sequence ID" value="KAH7435991.1"/>
    <property type="molecule type" value="Genomic_DNA"/>
</dbReference>
<accession>A0A8T2UIK6</accession>
<protein>
    <submittedName>
        <fullName evidence="1">Uncharacterized protein</fullName>
    </submittedName>
</protein>
<organism evidence="1 2">
    <name type="scientific">Ceratopteris richardii</name>
    <name type="common">Triangle waterfern</name>
    <dbReference type="NCBI Taxonomy" id="49495"/>
    <lineage>
        <taxon>Eukaryota</taxon>
        <taxon>Viridiplantae</taxon>
        <taxon>Streptophyta</taxon>
        <taxon>Embryophyta</taxon>
        <taxon>Tracheophyta</taxon>
        <taxon>Polypodiopsida</taxon>
        <taxon>Polypodiidae</taxon>
        <taxon>Polypodiales</taxon>
        <taxon>Pteridineae</taxon>
        <taxon>Pteridaceae</taxon>
        <taxon>Parkerioideae</taxon>
        <taxon>Ceratopteris</taxon>
    </lineage>
</organism>
<dbReference type="AlphaFoldDB" id="A0A8T2UIK6"/>
<comment type="caution">
    <text evidence="1">The sequence shown here is derived from an EMBL/GenBank/DDBJ whole genome shotgun (WGS) entry which is preliminary data.</text>
</comment>
<gene>
    <name evidence="1" type="ORF">KP509_06G087700</name>
</gene>
<reference evidence="1" key="1">
    <citation type="submission" date="2021-08" db="EMBL/GenBank/DDBJ databases">
        <title>WGS assembly of Ceratopteris richardii.</title>
        <authorList>
            <person name="Marchant D.B."/>
            <person name="Chen G."/>
            <person name="Jenkins J."/>
            <person name="Shu S."/>
            <person name="Leebens-Mack J."/>
            <person name="Grimwood J."/>
            <person name="Schmutz J."/>
            <person name="Soltis P."/>
            <person name="Soltis D."/>
            <person name="Chen Z.-H."/>
        </authorList>
    </citation>
    <scope>NUCLEOTIDE SEQUENCE</scope>
    <source>
        <strain evidence="1">Whitten #5841</strain>
        <tissue evidence="1">Leaf</tissue>
    </source>
</reference>
<sequence length="118" mass="13495">MPKSPSPSSAPLLSLCLKGATRSSSSEALPYPNVGRSSSTRLTNWARRQIADGAAFCIRQRKLGFYSNCQTYCVATNYERRINYERRHALNRHHQVLRLYTANVRRQKSCKDRHGHES</sequence>
<dbReference type="Proteomes" id="UP000825935">
    <property type="component" value="Chromosome 6"/>
</dbReference>
<keyword evidence="2" id="KW-1185">Reference proteome</keyword>